<dbReference type="PANTHER" id="PTHR43775:SF37">
    <property type="entry name" value="SI:DKEY-61P9.11"/>
    <property type="match status" value="1"/>
</dbReference>
<dbReference type="CDD" id="cd08953">
    <property type="entry name" value="KR_2_SDR_x"/>
    <property type="match status" value="1"/>
</dbReference>
<evidence type="ECO:0000259" key="7">
    <source>
        <dbReference type="PROSITE" id="PS52004"/>
    </source>
</evidence>
<dbReference type="Gene3D" id="3.40.366.10">
    <property type="entry name" value="Malonyl-Coenzyme A Acyl Carrier Protein, domain 2"/>
    <property type="match status" value="2"/>
</dbReference>
<evidence type="ECO:0000313" key="8">
    <source>
        <dbReference type="EMBL" id="NJQ15279.1"/>
    </source>
</evidence>
<dbReference type="SUPFAM" id="SSF52151">
    <property type="entry name" value="FabD/lysophospholipase-like"/>
    <property type="match status" value="2"/>
</dbReference>
<sequence>MTERQLTQATPETDNGPAVAVVGMAGRFPGSAEVRDLWRSLRAGGLGISRFDEAELRANGVPDSLLADPAYVRAGSVLEGIDLFDAGFFGYTPREAQLLDPQQRLFLETCWHALEDAAADPARFDGSIGVVAGSALSSYLLHNLAVHPAVLETAGEVAIAIANDKDSLATRTAHVLDLTGPCYSVQSYCSTSLVAVSAACSTLVSGEADMMLAGGVTVSVPHRVGYLHQEAGMTSPDGLCRPFDASAQGTPVGSGVGVVALKRLEDAEADGDRIYAVIRGWAVNNDGADKVGFTAPGVRGQAAVVSEALASAGLGPADIDYVETHGTATPLGDAAEISSLQRVFDVPAVDRCLIGSAKSNLGHLDRAAGVTGLIKTVLSLHREEIPPTLHFERPSPQLERSGEKLGVVTSLTPWPRRPERIRRAGVSAFGMGGTNAHVVLEEAAPADDREERLPPRAQQLLVWSARSEDAAARTGERLAAALSGDDLAAEGDLGDVAYTLQTGRAVFEHRRCLVTGSAADAVDALGGQEAAHHVLSRRDATSGRPVGFLLAGVGEQYRGMVAGLHRTEPVFAAALDACVAELRPHLGTDPVAALVAERTGGGDDLARLLGRADDSEDSAALARPEIVQPAVFAVDYALGTLLMSWGIRPTVLAGYSVGEFAAACLAGALTLPEAAGLVAVRATLIAGLPPGAMAAVPLSAASVTATYSPRTSYGVDIAAHNGPAMSVISGPVDAVRALTDRLTSDGLPFRPLRTSHAFHSQMMRPVAAELTDWARENLRPTAPRVPYLSNVSGRPVTEQQLADPGYWARHMCSAVKFSDMLRHLLAGSRDALLEIGPGQSLGAMARNHPDCPPESWPLLIPTLPSEADPASDEQTLARAVAQLWLAGADVDWDAYHEGREPRKVSLPGYPFARDRYWIDPPDAPAADRGAPAEPSLTAPDGRPAAPAAGTGAEILVPRWTPAPLDAAGAATAPDGPLWVLADDSGLAAAVAASAAAQGRACLLVRPGDAYAAGDRPVVRPGEPADWQALLADAGAPSAVLHLWGADASTEHDPERALLLGHTALCALAPVLGTAPARVVVVTDSARAVLPGERPVPARAAVHGTSLVVPQEYPSLDVRTLDVALAADGIDAAADAALAELGAGDRRHALAVRGARRSALDLVPAADADADAADAAPALTVGPDGVVLVTGGLGEVGLLLAGHLGRDGATVVLTGRRPLPAEDSWDGLLADDGTDPALAARLRGLRRLAESGVGVEYAVADVTDEAALRPVVDGLVDRFGRIDAVVHLAAVTSPDHFGPLALLDADVRDIHFTAKLHGTAVLERVLAGQPVGHCLLFSSVSTVLGGLGFAGYAAANACLDAVPYRHAGSATHWFTVNWDTWAATAAALDGQDVGATQVQHSLTEEQALAALDRVLAAPAPRTVVSAGDLEARAAQWLGGGTDATAPGGPDDPDTLVRPAGDRFPRPALAQAYVPPSGQRERRLAEVWEDVLGIEGVGSRDNFADLGGTSLMALQLVKRIQKTFGIAVSPVSLFEAPTVQTMAALLDRTAGTTEPEAAPQTRTAPTARTRPRRDAPEGEHGGVEPIAVVGLACRFPGAPGPEEFWRNLADGVESVTRFTEDELRASGVPETEFRSPDYVPVKPVLDDIKGFDAAFFGYSARDAVITDPQHRLMLEICWEALDDGGYGAEHGRGRVGVFAGSNVSTYLGSHLSGGGAIEGEADIYASLIGNDKDSLATGISYKLGLTGPSMSVQTFCSTALVATHLACQSLRSGECELALAGGVAVHVPDRTGHLYLPGGMETRDGHVRTFDADASGTLFGDGAGAVLLKRLSDAIADGDHVHAVIRGSAVNNDGSLKVGYTAPSVVGQARVVSDALANAGVEPGEIGYVECHGTATELGDPIEVTALTKAFGDDGPRGRVPIGSVKTNIGHLAAAAGASGLIKTVLSLRNRRIPPSLHFTRPNPDIDFAAGPFHVNTTLAEWTVAEGRRRLAGVNSLGMGGTNVHVVLEEAPDAPARETGDDATRRRHHVVPVSGRTPTAADESVRRLRAHLADPPGGDAPPLAEVAFTAQTGRAVFEHRRAMVAASTAGLTGADGADPALALARHEAVVDRPVAFLIAGVGEQYPGMVGELYRREPEFTAAVDECAEILRPLLDADVVPLLTGPRPASADPLLAALGRDRGAAEDDGEESPLNSTEIAQPAVFVAEYALARLLESWGVRPTTMLGYSLGEYVAACLSGVLTLTDALRLVAFRARLIGGLPAGALLAVALPQRAVTDRIRQWEAEGIDLAAVNGPDLSVVGGEPAAVEAFAARLTDAGIAHRRLATTHAFHTRMLEPAREALTDWVRDHLTPQPPTVPYISCLTGRPVTADLVTDPGYWARHMVSPVRFADGLTRLLADPDPAFLEIGAGRSLGAMARSHPDCPPERGPLVLATLPAAADPAPDDRTLADGLAGLWLTGVPVDWHAHHGERRPRRVPLPSYPFERTEYWLRTGADAPARPAPDAAARPSGAVRRPDGTLVPQPLPLLPEDEWLHVQVWRQTAPRSGRLPAARWLVLAGARDDDPDGAAVADELTARLGAAGGSVVVVRPGDQDPPPRGGRLPRTPEGDHLVRPGDAAAFRALLRELKDDGGVPDRVVHLWSRVPGTAPDGAAAPEDALPHGLHTLAALARAMGDSGLAKWGLDVVASGTAAVTGTERLHPALSTLLAAVRVIPLEYPGVSCRLVDLDAGDSAGAGAVARLVAGELGDGGREPVVALRGGRRWLPDYESVPVPADAREPDPAGTAAVGTGATAPDSGTAPPPLRERGVYLVTGGLGGIGLAMAERLARDCRARLVLVGRTGLPSRDTWDAILADPTVTDEVRRRVTGVRGLEERGAEVAVVTGDIADPATARAAVATARERFGALHGVLHAAGLPGIGLMQFKTESEMAKVMAPKIAGTRALEDALAGAGADFLVLFSSVTSATGGGPGQLDYCAANAYLDIHAHAAARRPGALRTVSIGWGEWQWNAWEAGMAGYDPEMRDYFRENRATFGIGFDAGWRALLRSLELGQPHVVVSTQDFAAMARDSTLFNVETIGKARDTWLDGAHHPRPDLLTPYVAPAGETETAIAEVWAQMLGLERVGTADSFFALGGNSLTGMEVMARIRRRLDVDDLPPHVLYEAPTVSAMARYVEGGDATHQEPPAGERARGDQRRAGLRRARKNRKTAGE</sequence>
<dbReference type="RefSeq" id="WP_168088056.1">
    <property type="nucleotide sequence ID" value="NZ_JAAVJC010000062.1"/>
</dbReference>
<evidence type="ECO:0000256" key="3">
    <source>
        <dbReference type="ARBA" id="ARBA00022679"/>
    </source>
</evidence>
<dbReference type="SMART" id="SM00823">
    <property type="entry name" value="PKS_PP"/>
    <property type="match status" value="2"/>
</dbReference>
<feature type="domain" description="Ketosynthase family 3 (KS3)" evidence="7">
    <location>
        <begin position="16"/>
        <end position="442"/>
    </location>
</feature>
<dbReference type="SMART" id="SM00827">
    <property type="entry name" value="PKS_AT"/>
    <property type="match status" value="2"/>
</dbReference>
<dbReference type="Pfam" id="PF00550">
    <property type="entry name" value="PP-binding"/>
    <property type="match status" value="2"/>
</dbReference>
<dbReference type="InterPro" id="IPR013968">
    <property type="entry name" value="PKS_KR"/>
</dbReference>
<dbReference type="InterPro" id="IPR014043">
    <property type="entry name" value="Acyl_transferase_dom"/>
</dbReference>
<dbReference type="PROSITE" id="PS50075">
    <property type="entry name" value="CARRIER"/>
    <property type="match status" value="2"/>
</dbReference>
<dbReference type="SMART" id="SM00825">
    <property type="entry name" value="PKS_KS"/>
    <property type="match status" value="2"/>
</dbReference>
<comment type="caution">
    <text evidence="8">The sequence shown here is derived from an EMBL/GenBank/DDBJ whole genome shotgun (WGS) entry which is preliminary data.</text>
</comment>
<proteinExistence type="predicted"/>
<dbReference type="PROSITE" id="PS52004">
    <property type="entry name" value="KS3_2"/>
    <property type="match status" value="2"/>
</dbReference>
<feature type="compositionally biased region" description="Basic and acidic residues" evidence="5">
    <location>
        <begin position="3172"/>
        <end position="3190"/>
    </location>
</feature>
<dbReference type="SUPFAM" id="SSF55048">
    <property type="entry name" value="Probable ACP-binding domain of malonyl-CoA ACP transacylase"/>
    <property type="match status" value="2"/>
</dbReference>
<dbReference type="InterPro" id="IPR036736">
    <property type="entry name" value="ACP-like_sf"/>
</dbReference>
<name>A0ABX1CDM9_9ACTN</name>
<dbReference type="InterPro" id="IPR020806">
    <property type="entry name" value="PKS_PP-bd"/>
</dbReference>
<feature type="compositionally biased region" description="Low complexity" evidence="5">
    <location>
        <begin position="1550"/>
        <end position="1566"/>
    </location>
</feature>
<feature type="region of interest" description="Disordered" evidence="5">
    <location>
        <begin position="1548"/>
        <end position="1580"/>
    </location>
</feature>
<dbReference type="SUPFAM" id="SSF53901">
    <property type="entry name" value="Thiolase-like"/>
    <property type="match status" value="2"/>
</dbReference>
<dbReference type="InterPro" id="IPR016035">
    <property type="entry name" value="Acyl_Trfase/lysoPLipase"/>
</dbReference>
<dbReference type="SMART" id="SM00822">
    <property type="entry name" value="PKS_KR"/>
    <property type="match status" value="2"/>
</dbReference>
<keyword evidence="1" id="KW-0596">Phosphopantetheine</keyword>
<feature type="region of interest" description="Disordered" evidence="5">
    <location>
        <begin position="3172"/>
        <end position="3205"/>
    </location>
</feature>
<dbReference type="SUPFAM" id="SSF47336">
    <property type="entry name" value="ACP-like"/>
    <property type="match status" value="2"/>
</dbReference>
<feature type="compositionally biased region" description="Low complexity" evidence="5">
    <location>
        <begin position="2492"/>
        <end position="2506"/>
    </location>
</feature>
<dbReference type="Pfam" id="PF16197">
    <property type="entry name" value="KAsynt_C_assoc"/>
    <property type="match status" value="2"/>
</dbReference>
<feature type="compositionally biased region" description="Basic residues" evidence="5">
    <location>
        <begin position="3191"/>
        <end position="3205"/>
    </location>
</feature>
<reference evidence="8 9" key="1">
    <citation type="submission" date="2020-03" db="EMBL/GenBank/DDBJ databases">
        <title>Draft genome of Streptomyces sp. ventii, isolated from the Axial Seamount in the Pacific Ocean, and resequencing of the two type strains Streptomyces lonarensis strain NCL 716 and Streptomyces bohaiensis strain 11A07.</title>
        <authorList>
            <person name="Loughran R.M."/>
            <person name="Pfannmuller K.M."/>
            <person name="Wasson B.J."/>
            <person name="Deadmond M.C."/>
            <person name="Paddock B.E."/>
            <person name="Koyack M.J."/>
            <person name="Gallegos D.A."/>
            <person name="Mitchell E.A."/>
            <person name="Ushijima B."/>
            <person name="Saw J.H."/>
            <person name="Mcphail K.L."/>
            <person name="Videau P."/>
        </authorList>
    </citation>
    <scope>NUCLEOTIDE SEQUENCE [LARGE SCALE GENOMIC DNA]</scope>
    <source>
        <strain evidence="8 9">11A07</strain>
    </source>
</reference>
<feature type="compositionally biased region" description="Low complexity" evidence="5">
    <location>
        <begin position="2779"/>
        <end position="2790"/>
    </location>
</feature>
<dbReference type="Gene3D" id="3.40.50.1820">
    <property type="entry name" value="alpha/beta hydrolase"/>
    <property type="match status" value="1"/>
</dbReference>
<dbReference type="SMART" id="SM01294">
    <property type="entry name" value="PKS_PP_betabranch"/>
    <property type="match status" value="1"/>
</dbReference>
<evidence type="ECO:0000256" key="4">
    <source>
        <dbReference type="ARBA" id="ARBA00023194"/>
    </source>
</evidence>
<dbReference type="Pfam" id="PF02801">
    <property type="entry name" value="Ketoacyl-synt_C"/>
    <property type="match status" value="2"/>
</dbReference>
<dbReference type="SUPFAM" id="SSF51735">
    <property type="entry name" value="NAD(P)-binding Rossmann-fold domains"/>
    <property type="match status" value="4"/>
</dbReference>
<dbReference type="InterPro" id="IPR036291">
    <property type="entry name" value="NAD(P)-bd_dom_sf"/>
</dbReference>
<dbReference type="InterPro" id="IPR014030">
    <property type="entry name" value="Ketoacyl_synth_N"/>
</dbReference>
<dbReference type="EMBL" id="JAAVJC010000062">
    <property type="protein sequence ID" value="NJQ15279.1"/>
    <property type="molecule type" value="Genomic_DNA"/>
</dbReference>
<evidence type="ECO:0000256" key="5">
    <source>
        <dbReference type="SAM" id="MobiDB-lite"/>
    </source>
</evidence>
<keyword evidence="4" id="KW-0045">Antibiotic biosynthesis</keyword>
<dbReference type="Gene3D" id="3.40.47.10">
    <property type="match status" value="2"/>
</dbReference>
<dbReference type="InterPro" id="IPR029058">
    <property type="entry name" value="AB_hydrolase_fold"/>
</dbReference>
<protein>
    <submittedName>
        <fullName evidence="8">SDR family NAD(P)-dependent oxidoreductase</fullName>
    </submittedName>
</protein>
<feature type="region of interest" description="Disordered" evidence="5">
    <location>
        <begin position="2492"/>
        <end position="2514"/>
    </location>
</feature>
<evidence type="ECO:0000256" key="1">
    <source>
        <dbReference type="ARBA" id="ARBA00022450"/>
    </source>
</evidence>
<feature type="compositionally biased region" description="Basic and acidic residues" evidence="5">
    <location>
        <begin position="1570"/>
        <end position="1580"/>
    </location>
</feature>
<keyword evidence="2" id="KW-0597">Phosphoprotein</keyword>
<feature type="domain" description="Carrier" evidence="6">
    <location>
        <begin position="1473"/>
        <end position="1548"/>
    </location>
</feature>
<feature type="compositionally biased region" description="Low complexity" evidence="5">
    <location>
        <begin position="924"/>
        <end position="948"/>
    </location>
</feature>
<dbReference type="InterPro" id="IPR009081">
    <property type="entry name" value="PP-bd_ACP"/>
</dbReference>
<dbReference type="InterPro" id="IPR020841">
    <property type="entry name" value="PKS_Beta-ketoAc_synthase_dom"/>
</dbReference>
<dbReference type="InterPro" id="IPR057326">
    <property type="entry name" value="KR_dom"/>
</dbReference>
<evidence type="ECO:0000256" key="2">
    <source>
        <dbReference type="ARBA" id="ARBA00022553"/>
    </source>
</evidence>
<feature type="region of interest" description="Disordered" evidence="5">
    <location>
        <begin position="2768"/>
        <end position="2800"/>
    </location>
</feature>
<organism evidence="8 9">
    <name type="scientific">Streptomyces bohaiensis</name>
    <dbReference type="NCBI Taxonomy" id="1431344"/>
    <lineage>
        <taxon>Bacteria</taxon>
        <taxon>Bacillati</taxon>
        <taxon>Actinomycetota</taxon>
        <taxon>Actinomycetes</taxon>
        <taxon>Kitasatosporales</taxon>
        <taxon>Streptomycetaceae</taxon>
        <taxon>Streptomyces</taxon>
    </lineage>
</organism>
<dbReference type="InterPro" id="IPR001227">
    <property type="entry name" value="Ac_transferase_dom_sf"/>
</dbReference>
<feature type="domain" description="Carrier" evidence="6">
    <location>
        <begin position="3096"/>
        <end position="3172"/>
    </location>
</feature>
<dbReference type="PANTHER" id="PTHR43775">
    <property type="entry name" value="FATTY ACID SYNTHASE"/>
    <property type="match status" value="1"/>
</dbReference>
<feature type="region of interest" description="Disordered" evidence="5">
    <location>
        <begin position="2584"/>
        <end position="2609"/>
    </location>
</feature>
<dbReference type="Gene3D" id="1.10.1200.10">
    <property type="entry name" value="ACP-like"/>
    <property type="match status" value="1"/>
</dbReference>
<dbReference type="Gene3D" id="3.40.50.720">
    <property type="entry name" value="NAD(P)-binding Rossmann-like Domain"/>
    <property type="match status" value="2"/>
</dbReference>
<keyword evidence="9" id="KW-1185">Reference proteome</keyword>
<dbReference type="InterPro" id="IPR016039">
    <property type="entry name" value="Thiolase-like"/>
</dbReference>
<dbReference type="InterPro" id="IPR014031">
    <property type="entry name" value="Ketoacyl_synth_C"/>
</dbReference>
<evidence type="ECO:0000313" key="9">
    <source>
        <dbReference type="Proteomes" id="UP000727056"/>
    </source>
</evidence>
<dbReference type="Pfam" id="PF08659">
    <property type="entry name" value="KR"/>
    <property type="match status" value="2"/>
</dbReference>
<dbReference type="InterPro" id="IPR016036">
    <property type="entry name" value="Malonyl_transacylase_ACP-bd"/>
</dbReference>
<dbReference type="Gene3D" id="3.30.70.3290">
    <property type="match status" value="2"/>
</dbReference>
<dbReference type="CDD" id="cd00833">
    <property type="entry name" value="PKS"/>
    <property type="match status" value="2"/>
</dbReference>
<dbReference type="InterPro" id="IPR050091">
    <property type="entry name" value="PKS_NRPS_Biosynth_Enz"/>
</dbReference>
<gene>
    <name evidence="8" type="ORF">HCN52_10030</name>
</gene>
<dbReference type="Pfam" id="PF00109">
    <property type="entry name" value="ketoacyl-synt"/>
    <property type="match status" value="2"/>
</dbReference>
<dbReference type="Proteomes" id="UP000727056">
    <property type="component" value="Unassembled WGS sequence"/>
</dbReference>
<dbReference type="Pfam" id="PF00698">
    <property type="entry name" value="Acyl_transf_1"/>
    <property type="match status" value="2"/>
</dbReference>
<accession>A0ABX1CDM9</accession>
<keyword evidence="3" id="KW-0808">Transferase</keyword>
<feature type="region of interest" description="Disordered" evidence="5">
    <location>
        <begin position="920"/>
        <end position="948"/>
    </location>
</feature>
<feature type="domain" description="Ketosynthase family 3 (KS3)" evidence="7">
    <location>
        <begin position="1581"/>
        <end position="2008"/>
    </location>
</feature>
<dbReference type="InterPro" id="IPR032821">
    <property type="entry name" value="PKS_assoc"/>
</dbReference>
<evidence type="ECO:0000259" key="6">
    <source>
        <dbReference type="PROSITE" id="PS50075"/>
    </source>
</evidence>